<dbReference type="InParanoid" id="A0A024G2Q1"/>
<evidence type="ECO:0000313" key="1">
    <source>
        <dbReference type="EMBL" id="CCI40593.1"/>
    </source>
</evidence>
<name>A0A024G2Q1_9STRA</name>
<organism evidence="1 2">
    <name type="scientific">Albugo candida</name>
    <dbReference type="NCBI Taxonomy" id="65357"/>
    <lineage>
        <taxon>Eukaryota</taxon>
        <taxon>Sar</taxon>
        <taxon>Stramenopiles</taxon>
        <taxon>Oomycota</taxon>
        <taxon>Peronosporomycetes</taxon>
        <taxon>Albuginales</taxon>
        <taxon>Albuginaceae</taxon>
        <taxon>Albugo</taxon>
    </lineage>
</organism>
<accession>A0A024G2Q1</accession>
<evidence type="ECO:0008006" key="3">
    <source>
        <dbReference type="Google" id="ProtNLM"/>
    </source>
</evidence>
<dbReference type="CDD" id="cd14686">
    <property type="entry name" value="bZIP"/>
    <property type="match status" value="1"/>
</dbReference>
<keyword evidence="2" id="KW-1185">Reference proteome</keyword>
<dbReference type="EMBL" id="CAIX01000010">
    <property type="protein sequence ID" value="CCI40593.1"/>
    <property type="molecule type" value="Genomic_DNA"/>
</dbReference>
<sequence length="182" mass="21234">MEANSQNSFHAKFGTFGAGKLPRLMDLMIVRSRHTRPEGDLTPNMYSVSRYDRFIRPPALRDMTEDIFCTRNAVKMRLFEVCCQQWSGFNKSGDVEHSPHPVNTFNSVFLNSRDGSTSGKRARRKEQCRFNQANYRTRKRQQERNLLAQICALQSEIDALEKRKKKLSYDLSNTSIHRRSRI</sequence>
<gene>
    <name evidence="1" type="ORF">BN9_013770</name>
</gene>
<protein>
    <recommendedName>
        <fullName evidence="3">BZIP domain-containing protein</fullName>
    </recommendedName>
</protein>
<proteinExistence type="predicted"/>
<dbReference type="Proteomes" id="UP000053237">
    <property type="component" value="Unassembled WGS sequence"/>
</dbReference>
<comment type="caution">
    <text evidence="1">The sequence shown here is derived from an EMBL/GenBank/DDBJ whole genome shotgun (WGS) entry which is preliminary data.</text>
</comment>
<dbReference type="Gene3D" id="1.20.5.170">
    <property type="match status" value="1"/>
</dbReference>
<reference evidence="1 2" key="1">
    <citation type="submission" date="2012-05" db="EMBL/GenBank/DDBJ databases">
        <title>Recombination and specialization in a pathogen metapopulation.</title>
        <authorList>
            <person name="Gardiner A."/>
            <person name="Kemen E."/>
            <person name="Schultz-Larsen T."/>
            <person name="MacLean D."/>
            <person name="Van Oosterhout C."/>
            <person name="Jones J.D.G."/>
        </authorList>
    </citation>
    <scope>NUCLEOTIDE SEQUENCE [LARGE SCALE GENOMIC DNA]</scope>
    <source>
        <strain evidence="1 2">Ac Nc2</strain>
    </source>
</reference>
<dbReference type="AlphaFoldDB" id="A0A024G2Q1"/>
<evidence type="ECO:0000313" key="2">
    <source>
        <dbReference type="Proteomes" id="UP000053237"/>
    </source>
</evidence>
<dbReference type="OrthoDB" id="97884at2759"/>